<sequence>MAQTVNRYLFLYSCLFYCSCKYLLYTSFAVLFSSCPFKNIFLFLGYLFALSLARHIGDTARFGFVVKIAYKAESPGVHLVK</sequence>
<dbReference type="PROSITE" id="PS51257">
    <property type="entry name" value="PROKAR_LIPOPROTEIN"/>
    <property type="match status" value="1"/>
</dbReference>
<reference evidence="2" key="1">
    <citation type="submission" date="2020-07" db="EMBL/GenBank/DDBJ databases">
        <title>Aeromonas blaVEB-3.</title>
        <authorList>
            <person name="Sugiyama M."/>
            <person name="Asai T."/>
        </authorList>
    </citation>
    <scope>NUCLEOTIDE SEQUENCE</scope>
    <source>
        <strain evidence="2">K36</strain>
    </source>
</reference>
<keyword evidence="1" id="KW-0472">Membrane</keyword>
<organism evidence="2">
    <name type="scientific">Aeromonas hydrophila</name>
    <dbReference type="NCBI Taxonomy" id="644"/>
    <lineage>
        <taxon>Bacteria</taxon>
        <taxon>Pseudomonadati</taxon>
        <taxon>Pseudomonadota</taxon>
        <taxon>Gammaproteobacteria</taxon>
        <taxon>Aeromonadales</taxon>
        <taxon>Aeromonadaceae</taxon>
        <taxon>Aeromonas</taxon>
    </lineage>
</organism>
<feature type="transmembrane region" description="Helical" evidence="1">
    <location>
        <begin position="9"/>
        <end position="34"/>
    </location>
</feature>
<name>A0A7G1L1G7_AERHY</name>
<keyword evidence="1" id="KW-0812">Transmembrane</keyword>
<accession>A0A7G1L1G7</accession>
<dbReference type="EMBL" id="LC570768">
    <property type="protein sequence ID" value="BCK60367.1"/>
    <property type="molecule type" value="Genomic_DNA"/>
</dbReference>
<evidence type="ECO:0000256" key="1">
    <source>
        <dbReference type="SAM" id="Phobius"/>
    </source>
</evidence>
<dbReference type="AlphaFoldDB" id="A0A7G1L1G7"/>
<keyword evidence="1" id="KW-1133">Transmembrane helix</keyword>
<evidence type="ECO:0000313" key="2">
    <source>
        <dbReference type="EMBL" id="BCK60367.1"/>
    </source>
</evidence>
<proteinExistence type="predicted"/>
<protein>
    <submittedName>
        <fullName evidence="2">Uncharacterized protein</fullName>
    </submittedName>
</protein>
<feature type="transmembrane region" description="Helical" evidence="1">
    <location>
        <begin position="40"/>
        <end position="57"/>
    </location>
</feature>